<evidence type="ECO:0000256" key="1">
    <source>
        <dbReference type="ARBA" id="ARBA00022598"/>
    </source>
</evidence>
<protein>
    <recommendedName>
        <fullName evidence="2">BPL/LPL catalytic domain-containing protein</fullName>
    </recommendedName>
</protein>
<sequence length="249" mass="28185">MTHRLFHFDSLPSTNTYIRDELARGVCYSSPTTIVVDAQPGGRGQQGNTWYTPRGENITLTTYLETNLKATEQFFISELVALVALETVKTYLPESDKLSLKWPNDLYYGDRKLGGILIEHSITGDGLDYSLLGVGINVNETSFPTNLPNPISIRQISGYSHDITTLVEHYCQTLDLYVAMLETAKGLDCLHQEYLCHLYRREGYHPYVGGGSQFFARIERVLPNGLICLEEEGGQRRMFAFKELQFVLE</sequence>
<gene>
    <name evidence="3" type="ORF">HQ38_09395</name>
</gene>
<dbReference type="GO" id="GO:0005737">
    <property type="term" value="C:cytoplasm"/>
    <property type="evidence" value="ECO:0007669"/>
    <property type="project" value="TreeGrafter"/>
</dbReference>
<dbReference type="EMBL" id="JQJC01000028">
    <property type="protein sequence ID" value="KGN93205.1"/>
    <property type="molecule type" value="Genomic_DNA"/>
</dbReference>
<dbReference type="CDD" id="cd16442">
    <property type="entry name" value="BPL"/>
    <property type="match status" value="1"/>
</dbReference>
<evidence type="ECO:0000259" key="2">
    <source>
        <dbReference type="PROSITE" id="PS51733"/>
    </source>
</evidence>
<dbReference type="PANTHER" id="PTHR12835:SF5">
    <property type="entry name" value="BIOTIN--PROTEIN LIGASE"/>
    <property type="match status" value="1"/>
</dbReference>
<dbReference type="Proteomes" id="UP000030136">
    <property type="component" value="Unassembled WGS sequence"/>
</dbReference>
<comment type="caution">
    <text evidence="3">The sequence shown here is derived from an EMBL/GenBank/DDBJ whole genome shotgun (WGS) entry which is preliminary data.</text>
</comment>
<dbReference type="PROSITE" id="PS51733">
    <property type="entry name" value="BPL_LPL_CATALYTIC"/>
    <property type="match status" value="1"/>
</dbReference>
<dbReference type="AlphaFoldDB" id="A0AB34PE32"/>
<accession>A0AB34PE32</accession>
<dbReference type="Gene3D" id="3.30.930.10">
    <property type="entry name" value="Bira Bifunctional Protein, Domain 2"/>
    <property type="match status" value="1"/>
</dbReference>
<dbReference type="InterPro" id="IPR004143">
    <property type="entry name" value="BPL_LPL_catalytic"/>
</dbReference>
<dbReference type="Pfam" id="PF03099">
    <property type="entry name" value="BPL_LplA_LipB"/>
    <property type="match status" value="1"/>
</dbReference>
<dbReference type="PANTHER" id="PTHR12835">
    <property type="entry name" value="BIOTIN PROTEIN LIGASE"/>
    <property type="match status" value="1"/>
</dbReference>
<reference evidence="3 4" key="1">
    <citation type="submission" date="2014-08" db="EMBL/GenBank/DDBJ databases">
        <title>Porphyromonas crevioricanis strain:COT-253_OH1447 Genome sequencing.</title>
        <authorList>
            <person name="Wallis C."/>
            <person name="Deusch O."/>
            <person name="O'Flynn C."/>
            <person name="Davis I."/>
            <person name="Jospin G."/>
            <person name="Darling A.E."/>
            <person name="Coil D.A."/>
            <person name="Alexiev A."/>
            <person name="Horsfall A."/>
            <person name="Kirkwood N."/>
            <person name="Harris S."/>
            <person name="Eisen J.A."/>
        </authorList>
    </citation>
    <scope>NUCLEOTIDE SEQUENCE [LARGE SCALE GENOMIC DNA]</scope>
    <source>
        <strain evidence="4">COT-253 OH1447</strain>
    </source>
</reference>
<dbReference type="InterPro" id="IPR045864">
    <property type="entry name" value="aa-tRNA-synth_II/BPL/LPL"/>
</dbReference>
<organism evidence="3 4">
    <name type="scientific">Porphyromonas crevioricanis</name>
    <dbReference type="NCBI Taxonomy" id="393921"/>
    <lineage>
        <taxon>Bacteria</taxon>
        <taxon>Pseudomonadati</taxon>
        <taxon>Bacteroidota</taxon>
        <taxon>Bacteroidia</taxon>
        <taxon>Bacteroidales</taxon>
        <taxon>Porphyromonadaceae</taxon>
        <taxon>Porphyromonas</taxon>
    </lineage>
</organism>
<evidence type="ECO:0000313" key="4">
    <source>
        <dbReference type="Proteomes" id="UP000030136"/>
    </source>
</evidence>
<evidence type="ECO:0000313" key="3">
    <source>
        <dbReference type="EMBL" id="KGN93205.1"/>
    </source>
</evidence>
<dbReference type="InterPro" id="IPR004408">
    <property type="entry name" value="Biotin_CoA_COase_ligase"/>
</dbReference>
<dbReference type="NCBIfam" id="TIGR00121">
    <property type="entry name" value="birA_ligase"/>
    <property type="match status" value="1"/>
</dbReference>
<feature type="domain" description="BPL/LPL catalytic" evidence="2">
    <location>
        <begin position="1"/>
        <end position="182"/>
    </location>
</feature>
<name>A0AB34PE32_9PORP</name>
<proteinExistence type="predicted"/>
<keyword evidence="1" id="KW-0436">Ligase</keyword>
<dbReference type="SUPFAM" id="SSF55681">
    <property type="entry name" value="Class II aaRS and biotin synthetases"/>
    <property type="match status" value="1"/>
</dbReference>
<dbReference type="RefSeq" id="WP_036888822.1">
    <property type="nucleotide sequence ID" value="NZ_JQJB01000013.1"/>
</dbReference>
<dbReference type="GO" id="GO:0004077">
    <property type="term" value="F:biotin--[biotin carboxyl-carrier protein] ligase activity"/>
    <property type="evidence" value="ECO:0007669"/>
    <property type="project" value="InterPro"/>
</dbReference>